<protein>
    <recommendedName>
        <fullName evidence="4">Fungal N-terminal domain-containing protein</fullName>
    </recommendedName>
</protein>
<evidence type="ECO:0000313" key="2">
    <source>
        <dbReference type="EMBL" id="RPA81538.1"/>
    </source>
</evidence>
<gene>
    <name evidence="2" type="ORF">BJ508DRAFT_110907</name>
</gene>
<evidence type="ECO:0000256" key="1">
    <source>
        <dbReference type="SAM" id="SignalP"/>
    </source>
</evidence>
<organism evidence="2 3">
    <name type="scientific">Ascobolus immersus RN42</name>
    <dbReference type="NCBI Taxonomy" id="1160509"/>
    <lineage>
        <taxon>Eukaryota</taxon>
        <taxon>Fungi</taxon>
        <taxon>Dikarya</taxon>
        <taxon>Ascomycota</taxon>
        <taxon>Pezizomycotina</taxon>
        <taxon>Pezizomycetes</taxon>
        <taxon>Pezizales</taxon>
        <taxon>Ascobolaceae</taxon>
        <taxon>Ascobolus</taxon>
    </lineage>
</organism>
<dbReference type="AlphaFoldDB" id="A0A3N4IA25"/>
<evidence type="ECO:0008006" key="4">
    <source>
        <dbReference type="Google" id="ProtNLM"/>
    </source>
</evidence>
<dbReference type="Proteomes" id="UP000275078">
    <property type="component" value="Unassembled WGS sequence"/>
</dbReference>
<keyword evidence="1" id="KW-0732">Signal</keyword>
<evidence type="ECO:0000313" key="3">
    <source>
        <dbReference type="Proteomes" id="UP000275078"/>
    </source>
</evidence>
<feature type="signal peptide" evidence="1">
    <location>
        <begin position="1"/>
        <end position="16"/>
    </location>
</feature>
<reference evidence="2 3" key="1">
    <citation type="journal article" date="2018" name="Nat. Ecol. Evol.">
        <title>Pezizomycetes genomes reveal the molecular basis of ectomycorrhizal truffle lifestyle.</title>
        <authorList>
            <person name="Murat C."/>
            <person name="Payen T."/>
            <person name="Noel B."/>
            <person name="Kuo A."/>
            <person name="Morin E."/>
            <person name="Chen J."/>
            <person name="Kohler A."/>
            <person name="Krizsan K."/>
            <person name="Balestrini R."/>
            <person name="Da Silva C."/>
            <person name="Montanini B."/>
            <person name="Hainaut M."/>
            <person name="Levati E."/>
            <person name="Barry K.W."/>
            <person name="Belfiori B."/>
            <person name="Cichocki N."/>
            <person name="Clum A."/>
            <person name="Dockter R.B."/>
            <person name="Fauchery L."/>
            <person name="Guy J."/>
            <person name="Iotti M."/>
            <person name="Le Tacon F."/>
            <person name="Lindquist E.A."/>
            <person name="Lipzen A."/>
            <person name="Malagnac F."/>
            <person name="Mello A."/>
            <person name="Molinier V."/>
            <person name="Miyauchi S."/>
            <person name="Poulain J."/>
            <person name="Riccioni C."/>
            <person name="Rubini A."/>
            <person name="Sitrit Y."/>
            <person name="Splivallo R."/>
            <person name="Traeger S."/>
            <person name="Wang M."/>
            <person name="Zifcakova L."/>
            <person name="Wipf D."/>
            <person name="Zambonelli A."/>
            <person name="Paolocci F."/>
            <person name="Nowrousian M."/>
            <person name="Ottonello S."/>
            <person name="Baldrian P."/>
            <person name="Spatafora J.W."/>
            <person name="Henrissat B."/>
            <person name="Nagy L.G."/>
            <person name="Aury J.M."/>
            <person name="Wincker P."/>
            <person name="Grigoriev I.V."/>
            <person name="Bonfante P."/>
            <person name="Martin F.M."/>
        </authorList>
    </citation>
    <scope>NUCLEOTIDE SEQUENCE [LARGE SCALE GENOMIC DNA]</scope>
    <source>
        <strain evidence="2 3">RN42</strain>
    </source>
</reference>
<sequence>MPIVYIFILPIPRCLTFGILANQSSEPCSPTSQMATLSDVTAVIAVSTRLYRYIKNAPIQYKETLQTLASLRRILKEVSKLLKNPTIHEEPSISLTDPCSVDSRNSNQIEELEDDDTLDEAGLDESVERAMLWHVHECMKLLREFETRELGWKAVTTTSATEETKKSSSWQSTLFGSVIQTHKTISACRGLSTRAMERLERQIRSHVDALNKYITIVTEDRVKKLNEVVRESGRVVGGKLDDMHVLMEKVHKATMCISTQVSSSATWGPAPDCINIIEPFGVFGNCSRLPMALCSSIYSICQVLAIAMRDTGIDKQLDLRACHELQEFKFYGAVLFSAKRSFKNFEMLQSTAVPAVELPDIQYDCEDEERSRSRPPNCLRYRWPIPKLEAGYTLRLSSWSLSLHLLLTGENFNSEQFRTGRERRSYGMHMHQRTEDGSTRPGYLVCSGRNPPSHTHLDDSGKMLPGEAQACDVLQDWYMEQFRSYFGDDSSIKEFKQKPLEDERHCDPLYCPLVQDWYDGFDPDQRVHFSSKFLLLNMRVFDRQGTDLGSYFLTPIRRDKVDECLWNSQLQRRMTDYPTLIA</sequence>
<feature type="chain" id="PRO_5018145517" description="Fungal N-terminal domain-containing protein" evidence="1">
    <location>
        <begin position="17"/>
        <end position="582"/>
    </location>
</feature>
<accession>A0A3N4IA25</accession>
<name>A0A3N4IA25_ASCIM</name>
<keyword evidence="3" id="KW-1185">Reference proteome</keyword>
<proteinExistence type="predicted"/>
<dbReference type="EMBL" id="ML119678">
    <property type="protein sequence ID" value="RPA81538.1"/>
    <property type="molecule type" value="Genomic_DNA"/>
</dbReference>